<keyword evidence="6 8" id="KW-1133">Transmembrane helix</keyword>
<dbReference type="Gene3D" id="1.20.81.30">
    <property type="entry name" value="Type II secretion system (T2SS), domain F"/>
    <property type="match status" value="2"/>
</dbReference>
<dbReference type="Pfam" id="PF00482">
    <property type="entry name" value="T2SSF"/>
    <property type="match status" value="2"/>
</dbReference>
<feature type="transmembrane region" description="Helical" evidence="8">
    <location>
        <begin position="313"/>
        <end position="335"/>
    </location>
</feature>
<dbReference type="InterPro" id="IPR042094">
    <property type="entry name" value="T2SS_GspF_sf"/>
</dbReference>
<feature type="transmembrane region" description="Helical" evidence="8">
    <location>
        <begin position="163"/>
        <end position="182"/>
    </location>
</feature>
<reference evidence="10 11" key="1">
    <citation type="submission" date="2019-02" db="EMBL/GenBank/DDBJ databases">
        <title>Deep-cultivation of Planctomycetes and their phenomic and genomic characterization uncovers novel biology.</title>
        <authorList>
            <person name="Wiegand S."/>
            <person name="Jogler M."/>
            <person name="Boedeker C."/>
            <person name="Pinto D."/>
            <person name="Vollmers J."/>
            <person name="Rivas-Marin E."/>
            <person name="Kohn T."/>
            <person name="Peeters S.H."/>
            <person name="Heuer A."/>
            <person name="Rast P."/>
            <person name="Oberbeckmann S."/>
            <person name="Bunk B."/>
            <person name="Jeske O."/>
            <person name="Meyerdierks A."/>
            <person name="Storesund J.E."/>
            <person name="Kallscheuer N."/>
            <person name="Luecker S."/>
            <person name="Lage O.M."/>
            <person name="Pohl T."/>
            <person name="Merkel B.J."/>
            <person name="Hornburger P."/>
            <person name="Mueller R.-W."/>
            <person name="Bruemmer F."/>
            <person name="Labrenz M."/>
            <person name="Spormann A.M."/>
            <person name="Op den Camp H."/>
            <person name="Overmann J."/>
            <person name="Amann R."/>
            <person name="Jetten M.S.M."/>
            <person name="Mascher T."/>
            <person name="Medema M.H."/>
            <person name="Devos D.P."/>
            <person name="Kaster A.-K."/>
            <person name="Ovreas L."/>
            <person name="Rohde M."/>
            <person name="Galperin M.Y."/>
            <person name="Jogler C."/>
        </authorList>
    </citation>
    <scope>NUCLEOTIDE SEQUENCE [LARGE SCALE GENOMIC DNA]</scope>
    <source>
        <strain evidence="10 11">Pla110</strain>
    </source>
</reference>
<gene>
    <name evidence="10" type="primary">epsF_1</name>
    <name evidence="10" type="ORF">Pla110_23420</name>
</gene>
<dbReference type="OrthoDB" id="211600at2"/>
<dbReference type="FunFam" id="1.20.81.30:FF:000001">
    <property type="entry name" value="Type II secretion system protein F"/>
    <property type="match status" value="1"/>
</dbReference>
<dbReference type="Proteomes" id="UP000317178">
    <property type="component" value="Chromosome"/>
</dbReference>
<keyword evidence="7 8" id="KW-0472">Membrane</keyword>
<accession>A0A518CN08</accession>
<evidence type="ECO:0000256" key="5">
    <source>
        <dbReference type="ARBA" id="ARBA00022692"/>
    </source>
</evidence>
<organism evidence="10 11">
    <name type="scientific">Polystyrenella longa</name>
    <dbReference type="NCBI Taxonomy" id="2528007"/>
    <lineage>
        <taxon>Bacteria</taxon>
        <taxon>Pseudomonadati</taxon>
        <taxon>Planctomycetota</taxon>
        <taxon>Planctomycetia</taxon>
        <taxon>Planctomycetales</taxon>
        <taxon>Planctomycetaceae</taxon>
        <taxon>Polystyrenella</taxon>
    </lineage>
</organism>
<dbReference type="GO" id="GO:0005886">
    <property type="term" value="C:plasma membrane"/>
    <property type="evidence" value="ECO:0007669"/>
    <property type="project" value="UniProtKB-SubCell"/>
</dbReference>
<protein>
    <submittedName>
        <fullName evidence="10">Type II secretion system protein F</fullName>
    </submittedName>
</protein>
<keyword evidence="4" id="KW-0997">Cell inner membrane</keyword>
<evidence type="ECO:0000256" key="2">
    <source>
        <dbReference type="ARBA" id="ARBA00005745"/>
    </source>
</evidence>
<comment type="similarity">
    <text evidence="2">Belongs to the GSP F family.</text>
</comment>
<dbReference type="PANTHER" id="PTHR30012:SF0">
    <property type="entry name" value="TYPE II SECRETION SYSTEM PROTEIN F-RELATED"/>
    <property type="match status" value="1"/>
</dbReference>
<comment type="subcellular location">
    <subcellularLocation>
        <location evidence="1">Cell inner membrane</location>
        <topology evidence="1">Multi-pass membrane protein</topology>
    </subcellularLocation>
</comment>
<dbReference type="InterPro" id="IPR018076">
    <property type="entry name" value="T2SS_GspF_dom"/>
</dbReference>
<dbReference type="EMBL" id="CP036281">
    <property type="protein sequence ID" value="QDU80611.1"/>
    <property type="molecule type" value="Genomic_DNA"/>
</dbReference>
<proteinExistence type="inferred from homology"/>
<sequence length="349" mass="39051">MFSAPIKSNSLILMCRTLGNSLTAGLDFNRAFKVTTEKTSDPRLRSVLKDVLLDITQGSDIATAMENRGNAFPELMTSMVRVGEHSGHFPEVLKDLAEHYERNKDLKRELWAQLTMPIIQMFAAIFIIAFMLLIIDMFSDPTKKDQTFDPLGLGLTGVQGAELWLLMTLGPLIIGFAIYKFTSRALSGKKFFHSIFMKIPVVSSCMHNFAIARFSWAFALTQQTGLSVLRCIDISLRATGNGVYMAASPQMITDLKEGALLSDAMRNSGLFTEEYLQIVEVAEETGTVPEQLQRISPQLQDEARRSLSRMASAFSWAIRTVVAVFIIFLIFRMALTYINMIQEATKEAM</sequence>
<evidence type="ECO:0000256" key="7">
    <source>
        <dbReference type="ARBA" id="ARBA00023136"/>
    </source>
</evidence>
<feature type="transmembrane region" description="Helical" evidence="8">
    <location>
        <begin position="110"/>
        <end position="135"/>
    </location>
</feature>
<evidence type="ECO:0000256" key="3">
    <source>
        <dbReference type="ARBA" id="ARBA00022475"/>
    </source>
</evidence>
<evidence type="ECO:0000256" key="6">
    <source>
        <dbReference type="ARBA" id="ARBA00022989"/>
    </source>
</evidence>
<evidence type="ECO:0000256" key="4">
    <source>
        <dbReference type="ARBA" id="ARBA00022519"/>
    </source>
</evidence>
<evidence type="ECO:0000259" key="9">
    <source>
        <dbReference type="Pfam" id="PF00482"/>
    </source>
</evidence>
<dbReference type="PANTHER" id="PTHR30012">
    <property type="entry name" value="GENERAL SECRETION PATHWAY PROTEIN"/>
    <property type="match status" value="1"/>
</dbReference>
<keyword evidence="5 8" id="KW-0812">Transmembrane</keyword>
<dbReference type="RefSeq" id="WP_144995872.1">
    <property type="nucleotide sequence ID" value="NZ_CP036281.1"/>
</dbReference>
<keyword evidence="11" id="KW-1185">Reference proteome</keyword>
<name>A0A518CN08_9PLAN</name>
<feature type="domain" description="Type II secretion system protein GspF" evidence="9">
    <location>
        <begin position="15"/>
        <end position="135"/>
    </location>
</feature>
<dbReference type="KEGG" id="plon:Pla110_23420"/>
<feature type="domain" description="Type II secretion system protein GspF" evidence="9">
    <location>
        <begin position="218"/>
        <end position="333"/>
    </location>
</feature>
<evidence type="ECO:0000256" key="1">
    <source>
        <dbReference type="ARBA" id="ARBA00004429"/>
    </source>
</evidence>
<keyword evidence="3" id="KW-1003">Cell membrane</keyword>
<evidence type="ECO:0000313" key="10">
    <source>
        <dbReference type="EMBL" id="QDU80611.1"/>
    </source>
</evidence>
<dbReference type="AlphaFoldDB" id="A0A518CN08"/>
<evidence type="ECO:0000256" key="8">
    <source>
        <dbReference type="SAM" id="Phobius"/>
    </source>
</evidence>
<evidence type="ECO:0000313" key="11">
    <source>
        <dbReference type="Proteomes" id="UP000317178"/>
    </source>
</evidence>
<dbReference type="InterPro" id="IPR003004">
    <property type="entry name" value="GspF/PilC"/>
</dbReference>